<comment type="caution">
    <text evidence="2">The sequence shown here is derived from an EMBL/GenBank/DDBJ whole genome shotgun (WGS) entry which is preliminary data.</text>
</comment>
<sequence length="109" mass="13058">MTALSVPEWYREELKEYYDLREQEKENLGDAWEGGNHQFVFHSGTGKPYYFTTPTSKWSKFAKKLDLKYIRLHNLRHIMVNPLIEEGAKNECNTEKNWACKFKSSFRYI</sequence>
<dbReference type="SUPFAM" id="SSF56349">
    <property type="entry name" value="DNA breaking-rejoining enzymes"/>
    <property type="match status" value="1"/>
</dbReference>
<dbReference type="Proteomes" id="UP000674416">
    <property type="component" value="Unassembled WGS sequence"/>
</dbReference>
<protein>
    <submittedName>
        <fullName evidence="2">Integrase</fullName>
    </submittedName>
</protein>
<dbReference type="InterPro" id="IPR011010">
    <property type="entry name" value="DNA_brk_join_enz"/>
</dbReference>
<name>A0ABS4CRQ7_9BACI</name>
<dbReference type="InterPro" id="IPR013762">
    <property type="entry name" value="Integrase-like_cat_sf"/>
</dbReference>
<reference evidence="2 3" key="1">
    <citation type="submission" date="2021-01" db="EMBL/GenBank/DDBJ databases">
        <title>Genomic Encyclopedia of Type Strains, Phase IV (KMG-IV): sequencing the most valuable type-strain genomes for metagenomic binning, comparative biology and taxonomic classification.</title>
        <authorList>
            <person name="Goeker M."/>
        </authorList>
    </citation>
    <scope>NUCLEOTIDE SEQUENCE [LARGE SCALE GENOMIC DNA]</scope>
    <source>
        <strain evidence="2 3">DSM 103394</strain>
    </source>
</reference>
<evidence type="ECO:0000313" key="3">
    <source>
        <dbReference type="Proteomes" id="UP000674416"/>
    </source>
</evidence>
<keyword evidence="3" id="KW-1185">Reference proteome</keyword>
<dbReference type="RefSeq" id="WP_211086017.1">
    <property type="nucleotide sequence ID" value="NZ_JAFDST010000001.1"/>
</dbReference>
<evidence type="ECO:0000313" key="2">
    <source>
        <dbReference type="EMBL" id="MBP1079705.1"/>
    </source>
</evidence>
<accession>A0ABS4CRQ7</accession>
<proteinExistence type="predicted"/>
<evidence type="ECO:0000256" key="1">
    <source>
        <dbReference type="ARBA" id="ARBA00023172"/>
    </source>
</evidence>
<gene>
    <name evidence="2" type="ORF">JOC74_000193</name>
</gene>
<dbReference type="Gene3D" id="1.10.443.10">
    <property type="entry name" value="Intergrase catalytic core"/>
    <property type="match status" value="1"/>
</dbReference>
<dbReference type="EMBL" id="JAFDST010000001">
    <property type="protein sequence ID" value="MBP1079705.1"/>
    <property type="molecule type" value="Genomic_DNA"/>
</dbReference>
<keyword evidence="1" id="KW-0233">DNA recombination</keyword>
<organism evidence="2 3">
    <name type="scientific">Bacillus capparidis</name>
    <dbReference type="NCBI Taxonomy" id="1840411"/>
    <lineage>
        <taxon>Bacteria</taxon>
        <taxon>Bacillati</taxon>
        <taxon>Bacillota</taxon>
        <taxon>Bacilli</taxon>
        <taxon>Bacillales</taxon>
        <taxon>Bacillaceae</taxon>
        <taxon>Bacillus</taxon>
    </lineage>
</organism>